<proteinExistence type="predicted"/>
<sequence>MAFVSGSSFVGQRIAGRQQTCKRTTGTTAVRMALEKEDKIIVTLEDLKLDEKRNGWTFYSEAWNGRLAMLGMIIAIGTEQINPAHPTIIHQLGALVGQ</sequence>
<dbReference type="AlphaFoldDB" id="A0AAV8UQE4"/>
<dbReference type="Proteomes" id="UP001157974">
    <property type="component" value="Unassembled WGS sequence"/>
</dbReference>
<gene>
    <name evidence="1" type="ORF">NDN08_004633</name>
</gene>
<reference evidence="1 2" key="1">
    <citation type="journal article" date="2023" name="Nat. Commun.">
        <title>Origin of minicircular mitochondrial genomes in red algae.</title>
        <authorList>
            <person name="Lee Y."/>
            <person name="Cho C.H."/>
            <person name="Lee Y.M."/>
            <person name="Park S.I."/>
            <person name="Yang J.H."/>
            <person name="West J.A."/>
            <person name="Bhattacharya D."/>
            <person name="Yoon H.S."/>
        </authorList>
    </citation>
    <scope>NUCLEOTIDE SEQUENCE [LARGE SCALE GENOMIC DNA]</scope>
    <source>
        <strain evidence="1 2">CCMP1338</strain>
        <tissue evidence="1">Whole cell</tissue>
    </source>
</reference>
<name>A0AAV8UQE4_9RHOD</name>
<dbReference type="SUPFAM" id="SSF103511">
    <property type="entry name" value="Chlorophyll a-b binding protein"/>
    <property type="match status" value="1"/>
</dbReference>
<comment type="caution">
    <text evidence="1">The sequence shown here is derived from an EMBL/GenBank/DDBJ whole genome shotgun (WGS) entry which is preliminary data.</text>
</comment>
<dbReference type="EMBL" id="JAMWBK010000007">
    <property type="protein sequence ID" value="KAJ8903527.1"/>
    <property type="molecule type" value="Genomic_DNA"/>
</dbReference>
<evidence type="ECO:0008006" key="3">
    <source>
        <dbReference type="Google" id="ProtNLM"/>
    </source>
</evidence>
<evidence type="ECO:0000313" key="1">
    <source>
        <dbReference type="EMBL" id="KAJ8903527.1"/>
    </source>
</evidence>
<keyword evidence="2" id="KW-1185">Reference proteome</keyword>
<organism evidence="1 2">
    <name type="scientific">Rhodosorus marinus</name>
    <dbReference type="NCBI Taxonomy" id="101924"/>
    <lineage>
        <taxon>Eukaryota</taxon>
        <taxon>Rhodophyta</taxon>
        <taxon>Stylonematophyceae</taxon>
        <taxon>Stylonematales</taxon>
        <taxon>Stylonemataceae</taxon>
        <taxon>Rhodosorus</taxon>
    </lineage>
</organism>
<accession>A0AAV8UQE4</accession>
<evidence type="ECO:0000313" key="2">
    <source>
        <dbReference type="Proteomes" id="UP001157974"/>
    </source>
</evidence>
<protein>
    <recommendedName>
        <fullName evidence="3">Chlorophyll a-b binding protein, chloroplastic</fullName>
    </recommendedName>
</protein>